<dbReference type="CDD" id="cd06223">
    <property type="entry name" value="PRTases_typeI"/>
    <property type="match status" value="1"/>
</dbReference>
<feature type="binding site" evidence="7 10">
    <location>
        <position position="293"/>
    </location>
    <ligand>
        <name>Mg(2+)</name>
        <dbReference type="ChEBI" id="CHEBI:18420"/>
    </ligand>
</feature>
<dbReference type="CDD" id="cd00715">
    <property type="entry name" value="GPATase_N"/>
    <property type="match status" value="1"/>
</dbReference>
<keyword evidence="6 7" id="KW-0315">Glutamine amidotransferase</keyword>
<proteinExistence type="inferred from homology"/>
<feature type="domain" description="Glutamine amidotransferase type-2" evidence="12">
    <location>
        <begin position="5"/>
        <end position="230"/>
    </location>
</feature>
<dbReference type="AlphaFoldDB" id="A0A0E3LTV0"/>
<feature type="binding site" evidence="7 11">
    <location>
        <position position="392"/>
    </location>
    <ligand>
        <name>[4Fe-4S] cluster</name>
        <dbReference type="ChEBI" id="CHEBI:49883"/>
    </ligand>
</feature>
<dbReference type="EC" id="2.4.2.14" evidence="7"/>
<dbReference type="InterPro" id="IPR029057">
    <property type="entry name" value="PRTase-like"/>
</dbReference>
<evidence type="ECO:0000313" key="14">
    <source>
        <dbReference type="Proteomes" id="UP000033097"/>
    </source>
</evidence>
<evidence type="ECO:0000256" key="8">
    <source>
        <dbReference type="PIRNR" id="PIRNR000485"/>
    </source>
</evidence>
<dbReference type="GO" id="GO:0051539">
    <property type="term" value="F:4 iron, 4 sulfur cluster binding"/>
    <property type="evidence" value="ECO:0007669"/>
    <property type="project" value="UniProtKB-KW"/>
</dbReference>
<reference evidence="13 14" key="1">
    <citation type="submission" date="2014-07" db="EMBL/GenBank/DDBJ databases">
        <title>Methanogenic archaea and the global carbon cycle.</title>
        <authorList>
            <person name="Henriksen J.R."/>
            <person name="Luke J."/>
            <person name="Reinhart S."/>
            <person name="Benedict M.N."/>
            <person name="Youngblut N.D."/>
            <person name="Metcalf M.E."/>
            <person name="Whitaker R.J."/>
            <person name="Metcalf W.W."/>
        </authorList>
    </citation>
    <scope>NUCLEOTIDE SEQUENCE [LARGE SCALE GENOMIC DNA]</scope>
    <source>
        <strain evidence="13 14">S-6</strain>
    </source>
</reference>
<dbReference type="STRING" id="213585.MSMAS_0960"/>
<comment type="catalytic activity">
    <reaction evidence="7 8">
        <text>5-phospho-beta-D-ribosylamine + L-glutamate + diphosphate = 5-phospho-alpha-D-ribose 1-diphosphate + L-glutamine + H2O</text>
        <dbReference type="Rhea" id="RHEA:14905"/>
        <dbReference type="ChEBI" id="CHEBI:15377"/>
        <dbReference type="ChEBI" id="CHEBI:29985"/>
        <dbReference type="ChEBI" id="CHEBI:33019"/>
        <dbReference type="ChEBI" id="CHEBI:58017"/>
        <dbReference type="ChEBI" id="CHEBI:58359"/>
        <dbReference type="ChEBI" id="CHEBI:58681"/>
        <dbReference type="EC" id="2.4.2.14"/>
    </reaction>
</comment>
<keyword evidence="4 7" id="KW-0808">Transferase</keyword>
<keyword evidence="5 7" id="KW-0658">Purine biosynthesis</keyword>
<dbReference type="Gene3D" id="3.40.50.2020">
    <property type="match status" value="1"/>
</dbReference>
<evidence type="ECO:0000256" key="5">
    <source>
        <dbReference type="ARBA" id="ARBA00022755"/>
    </source>
</evidence>
<dbReference type="GO" id="GO:0009113">
    <property type="term" value="P:purine nucleobase biosynthetic process"/>
    <property type="evidence" value="ECO:0007669"/>
    <property type="project" value="UniProtKB-UniRule"/>
</dbReference>
<dbReference type="KEGG" id="mmj:MSMAS_0960"/>
<dbReference type="GeneID" id="44086458"/>
<keyword evidence="7" id="KW-0004">4Fe-4S</keyword>
<evidence type="ECO:0000256" key="1">
    <source>
        <dbReference type="ARBA" id="ARBA00005209"/>
    </source>
</evidence>
<feature type="binding site" evidence="7 10">
    <location>
        <position position="356"/>
    </location>
    <ligand>
        <name>Mg(2+)</name>
        <dbReference type="ChEBI" id="CHEBI:18420"/>
    </ligand>
</feature>
<protein>
    <recommendedName>
        <fullName evidence="7">Amidophosphoribosyltransferase</fullName>
        <shortName evidence="7">ATase</shortName>
        <ecNumber evidence="7">2.4.2.14</ecNumber>
    </recommendedName>
    <alternativeName>
        <fullName evidence="7">Glutamine phosphoribosylpyrophosphate amidotransferase</fullName>
        <shortName evidence="7">GPATase</shortName>
    </alternativeName>
</protein>
<gene>
    <name evidence="7" type="primary">purF</name>
    <name evidence="13" type="ORF">MSMAS_0960</name>
</gene>
<name>A0A0E3LTV0_METMZ</name>
<feature type="binding site" evidence="7 11">
    <location>
        <position position="446"/>
    </location>
    <ligand>
        <name>[4Fe-4S] cluster</name>
        <dbReference type="ChEBI" id="CHEBI:49883"/>
    </ligand>
</feature>
<evidence type="ECO:0000256" key="3">
    <source>
        <dbReference type="ARBA" id="ARBA00022676"/>
    </source>
</evidence>
<comment type="similarity">
    <text evidence="2 7 8">In the C-terminal section; belongs to the purine/pyrimidine phosphoribosyltransferase family.</text>
</comment>
<evidence type="ECO:0000256" key="2">
    <source>
        <dbReference type="ARBA" id="ARBA00010138"/>
    </source>
</evidence>
<dbReference type="Pfam" id="PF13537">
    <property type="entry name" value="GATase_7"/>
    <property type="match status" value="1"/>
</dbReference>
<dbReference type="RefSeq" id="WP_011032295.1">
    <property type="nucleotide sequence ID" value="NZ_CP009512.1"/>
</dbReference>
<dbReference type="SUPFAM" id="SSF56235">
    <property type="entry name" value="N-terminal nucleophile aminohydrolases (Ntn hydrolases)"/>
    <property type="match status" value="1"/>
</dbReference>
<dbReference type="SUPFAM" id="SSF53271">
    <property type="entry name" value="PRTase-like"/>
    <property type="match status" value="1"/>
</dbReference>
<keyword evidence="7 11" id="KW-0408">Iron</keyword>
<evidence type="ECO:0000256" key="7">
    <source>
        <dbReference type="HAMAP-Rule" id="MF_01931"/>
    </source>
</evidence>
<feature type="binding site" evidence="7 11">
    <location>
        <position position="246"/>
    </location>
    <ligand>
        <name>[4Fe-4S] cluster</name>
        <dbReference type="ChEBI" id="CHEBI:49883"/>
    </ligand>
</feature>
<dbReference type="Proteomes" id="UP000033097">
    <property type="component" value="Chromosome"/>
</dbReference>
<evidence type="ECO:0000256" key="6">
    <source>
        <dbReference type="ARBA" id="ARBA00022962"/>
    </source>
</evidence>
<dbReference type="PANTHER" id="PTHR11907">
    <property type="entry name" value="AMIDOPHOSPHORIBOSYLTRANSFERASE"/>
    <property type="match status" value="1"/>
</dbReference>
<feature type="binding site" evidence="7 11">
    <location>
        <position position="443"/>
    </location>
    <ligand>
        <name>[4Fe-4S] cluster</name>
        <dbReference type="ChEBI" id="CHEBI:49883"/>
    </ligand>
</feature>
<feature type="active site" description="Nucleophile" evidence="7 9">
    <location>
        <position position="5"/>
    </location>
</feature>
<dbReference type="InterPro" id="IPR000836">
    <property type="entry name" value="PRTase_dom"/>
</dbReference>
<dbReference type="NCBIfam" id="TIGR01134">
    <property type="entry name" value="purF"/>
    <property type="match status" value="1"/>
</dbReference>
<evidence type="ECO:0000256" key="11">
    <source>
        <dbReference type="PIRSR" id="PIRSR000485-3"/>
    </source>
</evidence>
<keyword evidence="7 10" id="KW-0479">Metal-binding</keyword>
<dbReference type="InterPro" id="IPR005854">
    <property type="entry name" value="PurF"/>
</dbReference>
<dbReference type="GO" id="GO:0006189">
    <property type="term" value="P:'de novo' IMP biosynthetic process"/>
    <property type="evidence" value="ECO:0007669"/>
    <property type="project" value="UniProtKB-UniRule"/>
</dbReference>
<dbReference type="InterPro" id="IPR017932">
    <property type="entry name" value="GATase_2_dom"/>
</dbReference>
<dbReference type="GO" id="GO:0000287">
    <property type="term" value="F:magnesium ion binding"/>
    <property type="evidence" value="ECO:0007669"/>
    <property type="project" value="UniProtKB-UniRule"/>
</dbReference>
<dbReference type="GO" id="GO:0004044">
    <property type="term" value="F:amidophosphoribosyltransferase activity"/>
    <property type="evidence" value="ECO:0007669"/>
    <property type="project" value="UniProtKB-UniRule"/>
</dbReference>
<keyword evidence="3 7" id="KW-0328">Glycosyltransferase</keyword>
<dbReference type="HAMAP" id="MF_01931">
    <property type="entry name" value="PurF"/>
    <property type="match status" value="1"/>
</dbReference>
<evidence type="ECO:0000256" key="4">
    <source>
        <dbReference type="ARBA" id="ARBA00022679"/>
    </source>
</evidence>
<comment type="pathway">
    <text evidence="1 7 8">Purine metabolism; IMP biosynthesis via de novo pathway; N(1)-(5-phospho-D-ribosyl)glycinamide from 5-phospho-alpha-D-ribose 1-diphosphate: step 1/2.</text>
</comment>
<feature type="binding site" evidence="7 10">
    <location>
        <position position="355"/>
    </location>
    <ligand>
        <name>Mg(2+)</name>
        <dbReference type="ChEBI" id="CHEBI:18420"/>
    </ligand>
</feature>
<comment type="cofactor">
    <cofactor evidence="7 10">
        <name>Mg(2+)</name>
        <dbReference type="ChEBI" id="CHEBI:18420"/>
    </cofactor>
    <text evidence="7 10">Binds 1 Mg(2+) ion per subunit.</text>
</comment>
<evidence type="ECO:0000313" key="13">
    <source>
        <dbReference type="EMBL" id="AKB64156.1"/>
    </source>
</evidence>
<comment type="cofactor">
    <cofactor evidence="7 11">
        <name>[4Fe-4S] cluster</name>
        <dbReference type="ChEBI" id="CHEBI:49883"/>
    </cofactor>
    <text evidence="7 11">Binds 1 [4Fe-4S] cluster per subunit.</text>
</comment>
<evidence type="ECO:0000256" key="10">
    <source>
        <dbReference type="PIRSR" id="PIRSR000485-2"/>
    </source>
</evidence>
<dbReference type="InterPro" id="IPR035584">
    <property type="entry name" value="PurF_N"/>
</dbReference>
<dbReference type="InterPro" id="IPR029055">
    <property type="entry name" value="Ntn_hydrolases_N"/>
</dbReference>
<dbReference type="EMBL" id="CP009512">
    <property type="protein sequence ID" value="AKB64156.1"/>
    <property type="molecule type" value="Genomic_DNA"/>
</dbReference>
<dbReference type="Gene3D" id="3.60.20.10">
    <property type="entry name" value="Glutamine Phosphoribosylpyrophosphate, subunit 1, domain 1"/>
    <property type="match status" value="1"/>
</dbReference>
<dbReference type="HOGENOM" id="CLU_022389_3_1_2"/>
<dbReference type="GeneID" id="24877138"/>
<evidence type="ECO:0000256" key="9">
    <source>
        <dbReference type="PIRSR" id="PIRSR000485-1"/>
    </source>
</evidence>
<evidence type="ECO:0000259" key="12">
    <source>
        <dbReference type="PROSITE" id="PS51278"/>
    </source>
</evidence>
<keyword evidence="7 11" id="KW-0411">Iron-sulfur</keyword>
<dbReference type="PROSITE" id="PS51278">
    <property type="entry name" value="GATASE_TYPE_2"/>
    <property type="match status" value="1"/>
</dbReference>
<dbReference type="PIRSF" id="PIRSF000485">
    <property type="entry name" value="Amd_phspho_trans"/>
    <property type="match status" value="1"/>
</dbReference>
<accession>A0A0E3LTV0</accession>
<organism evidence="13 14">
    <name type="scientific">Methanosarcina mazei S-6</name>
    <dbReference type="NCBI Taxonomy" id="213585"/>
    <lineage>
        <taxon>Archaea</taxon>
        <taxon>Methanobacteriati</taxon>
        <taxon>Methanobacteriota</taxon>
        <taxon>Stenosarchaea group</taxon>
        <taxon>Methanomicrobia</taxon>
        <taxon>Methanosarcinales</taxon>
        <taxon>Methanosarcinaceae</taxon>
        <taxon>Methanosarcina</taxon>
    </lineage>
</organism>
<comment type="function">
    <text evidence="7">Catalyzes the formation of phosphoribosylamine from phosphoribosylpyrophosphate (PRPP) and glutamine.</text>
</comment>
<keyword evidence="7 10" id="KW-0460">Magnesium</keyword>
<dbReference type="PATRIC" id="fig|213585.10.peg.1192"/>
<dbReference type="UniPathway" id="UPA00074">
    <property type="reaction ID" value="UER00124"/>
</dbReference>
<sequence>MKEECGVAGIILPDDRPASNAVAFKLYYALYALQHRGQESTGIMVHNGSCPLSIKGMGLVPDVYNKDSLGRLVGNAGVGHVRYSTTGGSKIENCQPFILNFKGGTVAIAHNGNLVNARELKDELENEGRIFISDSDTEVIGHLLVKELIKHEPIESIRTVMRKLVGSYSLVIFINGVIYAVRDPFGFKPLCFGEVDGGYGVFSESVAIDTLNGTLIRDVKPGEVMVFTGSGFESHQLANEPHPAHCVFEFIYFARPDSVIDGKLVYKVRERIGRELAREHHVDADIVSPVPDSGITSAIGYARESGIMYLEGLMKNRYIGRTFILPGQDLRETAVRLKMNAIQDNIKGKRVVLVDDSIVRGTTSRRIIDMVRKAGASEVHARVGSPAIIAPCYLGIDMATRQELIASYKTIKEVEGLISADSLGYLSIDGLMRALECDKNDMCIGCLTGEYPVEIPGEKCRKKQTRLDDFSKAERSSQAVSPDSL</sequence>